<reference evidence="3" key="1">
    <citation type="journal article" date="2014" name="Cell">
        <title>The Architecture of a Scrambled Genome Reveals Massive Levels of Genomic Rearrangement during Development.</title>
        <authorList>
            <person name="Chen X."/>
            <person name="Bracht J.R."/>
            <person name="Goldman A.D."/>
            <person name="Dolzhenko E."/>
            <person name="Clay D.M."/>
            <person name="Swart E.C."/>
            <person name="Perlman D.H."/>
            <person name="Doak T.G."/>
            <person name="Stuart A."/>
            <person name="Amemiya C.T."/>
            <person name="Sebra R.P."/>
            <person name="Landweber L.F."/>
        </authorList>
    </citation>
    <scope>NUCLEOTIDE SEQUENCE [LARGE SCALE GENOMIC DNA]</scope>
    <source>
        <strain evidence="3">JRB310</strain>
    </source>
</reference>
<accession>A0A073HYN3</accession>
<organism evidence="2 3">
    <name type="scientific">Oxytricha trifallax</name>
    <dbReference type="NCBI Taxonomy" id="1172189"/>
    <lineage>
        <taxon>Eukaryota</taxon>
        <taxon>Sar</taxon>
        <taxon>Alveolata</taxon>
        <taxon>Ciliophora</taxon>
        <taxon>Intramacronucleata</taxon>
        <taxon>Spirotrichea</taxon>
        <taxon>Stichotrichia</taxon>
        <taxon>Sporadotrichida</taxon>
        <taxon>Oxytrichidae</taxon>
        <taxon>Oxytrichinae</taxon>
        <taxon>Oxytricha</taxon>
    </lineage>
</organism>
<dbReference type="EMBL" id="ARYC01000302">
    <property type="protein sequence ID" value="KEJ83113.1"/>
    <property type="molecule type" value="Genomic_DNA"/>
</dbReference>
<comment type="caution">
    <text evidence="2">The sequence shown here is derived from an EMBL/GenBank/DDBJ whole genome shotgun (WGS) entry which is preliminary data.</text>
</comment>
<gene>
    <name evidence="2" type="ORF">OXYTRIMIC_643</name>
</gene>
<keyword evidence="3" id="KW-1185">Reference proteome</keyword>
<feature type="region of interest" description="Disordered" evidence="1">
    <location>
        <begin position="1"/>
        <end position="21"/>
    </location>
</feature>
<name>A0A073HYN3_9SPIT</name>
<proteinExistence type="predicted"/>
<dbReference type="Proteomes" id="UP000053232">
    <property type="component" value="Unassembled WGS sequence"/>
</dbReference>
<protein>
    <submittedName>
        <fullName evidence="2">Uncharacterized protein</fullName>
    </submittedName>
</protein>
<evidence type="ECO:0000313" key="3">
    <source>
        <dbReference type="Proteomes" id="UP000053232"/>
    </source>
</evidence>
<dbReference type="AlphaFoldDB" id="A0A073HYN3"/>
<sequence>MEHLQISGDDGVRCQGHNPSNKPTYSTVQYAKYLESKCYYSRCETKNKVNSDTINMMNGTGNFNSNDVDDVSSRQINKIKLRN</sequence>
<evidence type="ECO:0000313" key="2">
    <source>
        <dbReference type="EMBL" id="KEJ83113.1"/>
    </source>
</evidence>
<evidence type="ECO:0000256" key="1">
    <source>
        <dbReference type="SAM" id="MobiDB-lite"/>
    </source>
</evidence>